<reference evidence="2 3" key="1">
    <citation type="journal article" date="2007" name="Genome Res.">
        <title>Genome characteristics of facultatively symbiotic Frankia sp. strains reflect host range and host plant biogeography.</title>
        <authorList>
            <person name="Normand P."/>
            <person name="Lapierre P."/>
            <person name="Tisa L.S."/>
            <person name="Gogarten J.P."/>
            <person name="Alloisio N."/>
            <person name="Bagnarol E."/>
            <person name="Bassi C.A."/>
            <person name="Berry A.M."/>
            <person name="Bickhart D.M."/>
            <person name="Choisne N."/>
            <person name="Couloux A."/>
            <person name="Cournoyer B."/>
            <person name="Cruveiller S."/>
            <person name="Daubin V."/>
            <person name="Demange N."/>
            <person name="Francino M.P."/>
            <person name="Goltsman E."/>
            <person name="Huang Y."/>
            <person name="Kopp O.R."/>
            <person name="Labarre L."/>
            <person name="Lapidus A."/>
            <person name="Lavire C."/>
            <person name="Marechal J."/>
            <person name="Martinez M."/>
            <person name="Mastronunzio J.E."/>
            <person name="Mullin B.C."/>
            <person name="Niemann J."/>
            <person name="Pujic P."/>
            <person name="Rawnsley T."/>
            <person name="Rouy Z."/>
            <person name="Schenowitz C."/>
            <person name="Sellstedt A."/>
            <person name="Tavares F."/>
            <person name="Tomkins J.P."/>
            <person name="Vallenet D."/>
            <person name="Valverde C."/>
            <person name="Wall L.G."/>
            <person name="Wang Y."/>
            <person name="Medigue C."/>
            <person name="Benson D.R."/>
        </authorList>
    </citation>
    <scope>NUCLEOTIDE SEQUENCE [LARGE SCALE GENOMIC DNA]</scope>
    <source>
        <strain evidence="3">DSM 45986 / CECT 9034 / ACN14a</strain>
    </source>
</reference>
<gene>
    <name evidence="2" type="ordered locus">FRAAL2694</name>
</gene>
<protein>
    <submittedName>
        <fullName evidence="2">Uncharacterized protein</fullName>
    </submittedName>
</protein>
<dbReference type="EMBL" id="CT573213">
    <property type="protein sequence ID" value="CAL29829.1"/>
    <property type="molecule type" value="Genomic_DNA"/>
</dbReference>
<name>Q0RAL7_FRAAA</name>
<dbReference type="HOGENOM" id="CLU_2769829_0_0_11"/>
<dbReference type="Proteomes" id="UP000000657">
    <property type="component" value="Chromosome"/>
</dbReference>
<feature type="region of interest" description="Disordered" evidence="1">
    <location>
        <begin position="38"/>
        <end position="69"/>
    </location>
</feature>
<accession>Q0RAL7</accession>
<organism evidence="2 3">
    <name type="scientific">Frankia alni (strain DSM 45986 / CECT 9034 / ACN14a)</name>
    <dbReference type="NCBI Taxonomy" id="326424"/>
    <lineage>
        <taxon>Bacteria</taxon>
        <taxon>Bacillati</taxon>
        <taxon>Actinomycetota</taxon>
        <taxon>Actinomycetes</taxon>
        <taxon>Frankiales</taxon>
        <taxon>Frankiaceae</taxon>
        <taxon>Frankia</taxon>
    </lineage>
</organism>
<proteinExistence type="predicted"/>
<evidence type="ECO:0000313" key="2">
    <source>
        <dbReference type="EMBL" id="CAL29829.1"/>
    </source>
</evidence>
<evidence type="ECO:0000256" key="1">
    <source>
        <dbReference type="SAM" id="MobiDB-lite"/>
    </source>
</evidence>
<dbReference type="AlphaFoldDB" id="Q0RAL7"/>
<keyword evidence="3" id="KW-1185">Reference proteome</keyword>
<evidence type="ECO:0000313" key="3">
    <source>
        <dbReference type="Proteomes" id="UP000000657"/>
    </source>
</evidence>
<sequence length="69" mass="7335">MSATRAAFQCSPGKRAGKCEQLPPKLLRDVLGDIETAISGNGDTAGRGNPVTGIRRSVSHVGPEHRPRR</sequence>